<accession>A0A1X7RZ18</accession>
<name>A0A1X7RZ18_ZYMT9</name>
<dbReference type="AlphaFoldDB" id="A0A1X7RZ18"/>
<gene>
    <name evidence="2" type="ORF">ZT3D7_G7839</name>
</gene>
<sequence length="69" mass="7397">MKPTQIFLLFAAAGLAVALPRPIEAGVVSREAHVNSNAAGLSLRSISRAIVNVLARRDHPDVDDEDFIC</sequence>
<organism evidence="2 3">
    <name type="scientific">Zymoseptoria tritici (strain ST99CH_3D7)</name>
    <dbReference type="NCBI Taxonomy" id="1276538"/>
    <lineage>
        <taxon>Eukaryota</taxon>
        <taxon>Fungi</taxon>
        <taxon>Dikarya</taxon>
        <taxon>Ascomycota</taxon>
        <taxon>Pezizomycotina</taxon>
        <taxon>Dothideomycetes</taxon>
        <taxon>Dothideomycetidae</taxon>
        <taxon>Mycosphaerellales</taxon>
        <taxon>Mycosphaerellaceae</taxon>
        <taxon>Zymoseptoria</taxon>
    </lineage>
</organism>
<dbReference type="Proteomes" id="UP000215127">
    <property type="component" value="Chromosome 7"/>
</dbReference>
<keyword evidence="1" id="KW-0732">Signal</keyword>
<evidence type="ECO:0000313" key="2">
    <source>
        <dbReference type="EMBL" id="SMQ52686.1"/>
    </source>
</evidence>
<keyword evidence="3" id="KW-1185">Reference proteome</keyword>
<feature type="chain" id="PRO_5013321894" evidence="1">
    <location>
        <begin position="19"/>
        <end position="69"/>
    </location>
</feature>
<dbReference type="EMBL" id="LT853698">
    <property type="protein sequence ID" value="SMQ52686.1"/>
    <property type="molecule type" value="Genomic_DNA"/>
</dbReference>
<proteinExistence type="predicted"/>
<protein>
    <submittedName>
        <fullName evidence="2">Uncharacterized protein</fullName>
    </submittedName>
</protein>
<feature type="signal peptide" evidence="1">
    <location>
        <begin position="1"/>
        <end position="18"/>
    </location>
</feature>
<reference evidence="2 3" key="1">
    <citation type="submission" date="2016-06" db="EMBL/GenBank/DDBJ databases">
        <authorList>
            <person name="Kjaerup R.B."/>
            <person name="Dalgaard T.S."/>
            <person name="Juul-Madsen H.R."/>
        </authorList>
    </citation>
    <scope>NUCLEOTIDE SEQUENCE [LARGE SCALE GENOMIC DNA]</scope>
</reference>
<evidence type="ECO:0000313" key="3">
    <source>
        <dbReference type="Proteomes" id="UP000215127"/>
    </source>
</evidence>
<evidence type="ECO:0000256" key="1">
    <source>
        <dbReference type="SAM" id="SignalP"/>
    </source>
</evidence>